<evidence type="ECO:0000256" key="2">
    <source>
        <dbReference type="ARBA" id="ARBA00006127"/>
    </source>
</evidence>
<dbReference type="PROSITE" id="PS01187">
    <property type="entry name" value="EGF_CA"/>
    <property type="match status" value="3"/>
</dbReference>
<evidence type="ECO:0000256" key="9">
    <source>
        <dbReference type="ARBA" id="ARBA00023157"/>
    </source>
</evidence>
<evidence type="ECO:0000256" key="6">
    <source>
        <dbReference type="ARBA" id="ARBA00022729"/>
    </source>
</evidence>
<dbReference type="SMART" id="SM00181">
    <property type="entry name" value="EGF"/>
    <property type="match status" value="10"/>
</dbReference>
<dbReference type="EMBL" id="VCAZ01000003">
    <property type="protein sequence ID" value="TSK16222.1"/>
    <property type="molecule type" value="Genomic_DNA"/>
</dbReference>
<protein>
    <submittedName>
        <fullName evidence="14">Fibulin-2</fullName>
    </submittedName>
</protein>
<evidence type="ECO:0000256" key="3">
    <source>
        <dbReference type="ARBA" id="ARBA00022525"/>
    </source>
</evidence>
<dbReference type="InterPro" id="IPR009030">
    <property type="entry name" value="Growth_fac_rcpt_cys_sf"/>
</dbReference>
<evidence type="ECO:0000256" key="11">
    <source>
        <dbReference type="PROSITE-ProRule" id="PRU00076"/>
    </source>
</evidence>
<feature type="domain" description="EGF-like" evidence="13">
    <location>
        <begin position="554"/>
        <end position="596"/>
    </location>
</feature>
<keyword evidence="7" id="KW-0677">Repeat</keyword>
<keyword evidence="6" id="KW-0732">Signal</keyword>
<dbReference type="PROSITE" id="PS50026">
    <property type="entry name" value="EGF_3"/>
    <property type="match status" value="4"/>
</dbReference>
<dbReference type="InterPro" id="IPR000742">
    <property type="entry name" value="EGF"/>
</dbReference>
<evidence type="ECO:0000256" key="8">
    <source>
        <dbReference type="ARBA" id="ARBA00022837"/>
    </source>
</evidence>
<keyword evidence="5 11" id="KW-0245">EGF-like domain</keyword>
<dbReference type="InterPro" id="IPR055088">
    <property type="entry name" value="Fibulin_C"/>
</dbReference>
<evidence type="ECO:0000256" key="1">
    <source>
        <dbReference type="ARBA" id="ARBA00004498"/>
    </source>
</evidence>
<feature type="region of interest" description="Disordered" evidence="12">
    <location>
        <begin position="81"/>
        <end position="104"/>
    </location>
</feature>
<keyword evidence="8" id="KW-0106">Calcium</keyword>
<evidence type="ECO:0000256" key="5">
    <source>
        <dbReference type="ARBA" id="ARBA00022536"/>
    </source>
</evidence>
<dbReference type="FunFam" id="2.10.25.10:FF:000139">
    <property type="entry name" value="Fibulin-1"/>
    <property type="match status" value="1"/>
</dbReference>
<evidence type="ECO:0000313" key="14">
    <source>
        <dbReference type="EMBL" id="TSK16222.1"/>
    </source>
</evidence>
<keyword evidence="10" id="KW-0325">Glycoprotein</keyword>
<keyword evidence="15" id="KW-1185">Reference proteome</keyword>
<keyword evidence="3" id="KW-0964">Secreted</keyword>
<keyword evidence="4" id="KW-0272">Extracellular matrix</keyword>
<feature type="region of interest" description="Disordered" evidence="12">
    <location>
        <begin position="1"/>
        <end position="34"/>
    </location>
</feature>
<dbReference type="SMART" id="SM00179">
    <property type="entry name" value="EGF_CA"/>
    <property type="match status" value="11"/>
</dbReference>
<dbReference type="InterPro" id="IPR000152">
    <property type="entry name" value="EGF-type_Asp/Asn_hydroxyl_site"/>
</dbReference>
<evidence type="ECO:0000313" key="15">
    <source>
        <dbReference type="Proteomes" id="UP000319801"/>
    </source>
</evidence>
<comment type="similarity">
    <text evidence="2">Belongs to the fibulin family.</text>
</comment>
<feature type="domain" description="EGF-like" evidence="13">
    <location>
        <begin position="430"/>
        <end position="472"/>
    </location>
</feature>
<dbReference type="PROSITE" id="PS00010">
    <property type="entry name" value="ASX_HYDROXYL"/>
    <property type="match status" value="5"/>
</dbReference>
<sequence length="755" mass="83842">MNDKQERDSLKSVEGHISSSVTVAATDRPLKELEPKIEVKPEVYTNPHVRFGPTSQSHLRGNTKNRQLLNKHLHSLVEVAGDKDEEKLEETEERNNILRSNTTANDVAAGPFPKQSLFIAESEPAFNTVEKLEDVDECERVEGKRCLHICINTLGSYKCVCHPGYTLMQDGHTCAVENAEEDNRVTEEDSMFTLPTLVQETTQIPSKQNPCAGNGPCSQHCSAVEGLAHCSCFPGFSLMSDGRTCKDVDKCSRTTQTCSPKEVCVNMEGSYKCVHLNDRCAFIQNQNRECVDLNECVTNTHNCQSNERCVNTVGAFMCEISCSSGYQLRNGVCEDIDECAVQRHDCGSGFQCQNTLGSFHCSLKQKHCVTGFSQDPHGNCIDIDECSVVGEPCVTGFNCVNTVGSYTCQRKIILCSRGYQSSPDGSRCVDVDECASGTHRCSEGQTCHNLPGSYRCDCQTGYQFDAIRRLCVDVNECWRYPGRLCSQKCENTVGSYKCVCTTGFSLALDGKNCEDVNECSNNPCSQECANIYGSYQCYCRVGYYLKEDGHTCEDIDECSQTIGNMCAYQCVNVEGSYQCTCPPNGYSMSANGRTCQDIDECAVGTHNCSTTQTCYNLQGGFRCLSFTCPENYKKVSDTRCERESCFGSQCQNLPVHITYYQLSFQTNIVIPAQIFRIGPSPAYSGDSIIIGIPRGNEEGYFSTRRLNSFTGAVYLQRQPHGPRDFLIDVEMKLLRQGTITTFLTRIYVFITSHSM</sequence>
<reference evidence="14 15" key="1">
    <citation type="journal article" date="2019" name="Genome Biol. Evol.">
        <title>Whole-Genome Sequencing of the Giant Devil Catfish, Bagarius yarrelli.</title>
        <authorList>
            <person name="Jiang W."/>
            <person name="Lv Y."/>
            <person name="Cheng L."/>
            <person name="Yang K."/>
            <person name="Chao B."/>
            <person name="Wang X."/>
            <person name="Li Y."/>
            <person name="Pan X."/>
            <person name="You X."/>
            <person name="Zhang Y."/>
            <person name="Yang J."/>
            <person name="Li J."/>
            <person name="Zhang X."/>
            <person name="Liu S."/>
            <person name="Sun C."/>
            <person name="Yang J."/>
            <person name="Shi Q."/>
        </authorList>
    </citation>
    <scope>NUCLEOTIDE SEQUENCE [LARGE SCALE GENOMIC DNA]</scope>
    <source>
        <strain evidence="14">JWS20170419001</strain>
        <tissue evidence="14">Muscle</tissue>
    </source>
</reference>
<dbReference type="SUPFAM" id="SSF57196">
    <property type="entry name" value="EGF/Laminin"/>
    <property type="match status" value="1"/>
</dbReference>
<dbReference type="InterPro" id="IPR052235">
    <property type="entry name" value="Nephronectin_domain"/>
</dbReference>
<feature type="domain" description="EGF-like" evidence="13">
    <location>
        <begin position="515"/>
        <end position="553"/>
    </location>
</feature>
<evidence type="ECO:0000256" key="12">
    <source>
        <dbReference type="SAM" id="MobiDB-lite"/>
    </source>
</evidence>
<comment type="caution">
    <text evidence="14">The sequence shown here is derived from an EMBL/GenBank/DDBJ whole genome shotgun (WGS) entry which is preliminary data.</text>
</comment>
<evidence type="ECO:0000256" key="4">
    <source>
        <dbReference type="ARBA" id="ARBA00022530"/>
    </source>
</evidence>
<dbReference type="SUPFAM" id="SSF57184">
    <property type="entry name" value="Growth factor receptor domain"/>
    <property type="match status" value="4"/>
</dbReference>
<evidence type="ECO:0000256" key="10">
    <source>
        <dbReference type="ARBA" id="ARBA00023180"/>
    </source>
</evidence>
<feature type="domain" description="EGF-like" evidence="13">
    <location>
        <begin position="134"/>
        <end position="175"/>
    </location>
</feature>
<evidence type="ECO:0000259" key="13">
    <source>
        <dbReference type="PROSITE" id="PS50026"/>
    </source>
</evidence>
<dbReference type="OrthoDB" id="4062651at2759"/>
<dbReference type="InterPro" id="IPR018097">
    <property type="entry name" value="EGF_Ca-bd_CS"/>
</dbReference>
<proteinExistence type="inferred from homology"/>
<dbReference type="FunFam" id="2.10.25.10:FF:000014">
    <property type="entry name" value="Latent-transforming growth factor beta-binding protein 3"/>
    <property type="match status" value="1"/>
</dbReference>
<dbReference type="AlphaFoldDB" id="A0A556TK42"/>
<evidence type="ECO:0000256" key="7">
    <source>
        <dbReference type="ARBA" id="ARBA00022737"/>
    </source>
</evidence>
<dbReference type="Pfam" id="PF22914">
    <property type="entry name" value="Fibulin_C"/>
    <property type="match status" value="1"/>
</dbReference>
<dbReference type="PROSITE" id="PS01186">
    <property type="entry name" value="EGF_2"/>
    <property type="match status" value="4"/>
</dbReference>
<dbReference type="Pfam" id="PF12662">
    <property type="entry name" value="cEGF"/>
    <property type="match status" value="4"/>
</dbReference>
<keyword evidence="9" id="KW-1015">Disulfide bond</keyword>
<dbReference type="Proteomes" id="UP000319801">
    <property type="component" value="Unassembled WGS sequence"/>
</dbReference>
<dbReference type="InterPro" id="IPR001881">
    <property type="entry name" value="EGF-like_Ca-bd_dom"/>
</dbReference>
<accession>A0A556TK42</accession>
<dbReference type="PANTHER" id="PTHR24050:SF27">
    <property type="entry name" value="FIBRILLIN-1"/>
    <property type="match status" value="1"/>
</dbReference>
<dbReference type="GO" id="GO:0005509">
    <property type="term" value="F:calcium ion binding"/>
    <property type="evidence" value="ECO:0007669"/>
    <property type="project" value="InterPro"/>
</dbReference>
<dbReference type="CDD" id="cd00054">
    <property type="entry name" value="EGF_CA"/>
    <property type="match status" value="7"/>
</dbReference>
<dbReference type="InterPro" id="IPR049883">
    <property type="entry name" value="NOTCH1_EGF-like"/>
</dbReference>
<dbReference type="FunFam" id="2.10.25.10:FF:000010">
    <property type="entry name" value="Pro-epidermal growth factor"/>
    <property type="match status" value="2"/>
</dbReference>
<dbReference type="Pfam" id="PF07645">
    <property type="entry name" value="EGF_CA"/>
    <property type="match status" value="5"/>
</dbReference>
<feature type="compositionally biased region" description="Basic and acidic residues" evidence="12">
    <location>
        <begin position="1"/>
        <end position="14"/>
    </location>
</feature>
<dbReference type="InterPro" id="IPR026823">
    <property type="entry name" value="cEGF"/>
</dbReference>
<dbReference type="FunFam" id="2.10.25.10:FF:000078">
    <property type="entry name" value="Fibulin-1"/>
    <property type="match status" value="1"/>
</dbReference>
<dbReference type="Gene3D" id="2.10.25.10">
    <property type="entry name" value="Laminin"/>
    <property type="match status" value="11"/>
</dbReference>
<gene>
    <name evidence="14" type="ORF">Baya_1093</name>
</gene>
<comment type="subcellular location">
    <subcellularLocation>
        <location evidence="1">Secreted</location>
        <location evidence="1">Extracellular space</location>
        <location evidence="1">Extracellular matrix</location>
    </subcellularLocation>
</comment>
<organism evidence="14 15">
    <name type="scientific">Bagarius yarrelli</name>
    <name type="common">Goonch</name>
    <name type="synonym">Bagrus yarrelli</name>
    <dbReference type="NCBI Taxonomy" id="175774"/>
    <lineage>
        <taxon>Eukaryota</taxon>
        <taxon>Metazoa</taxon>
        <taxon>Chordata</taxon>
        <taxon>Craniata</taxon>
        <taxon>Vertebrata</taxon>
        <taxon>Euteleostomi</taxon>
        <taxon>Actinopterygii</taxon>
        <taxon>Neopterygii</taxon>
        <taxon>Teleostei</taxon>
        <taxon>Ostariophysi</taxon>
        <taxon>Siluriformes</taxon>
        <taxon>Sisoridae</taxon>
        <taxon>Sisorinae</taxon>
        <taxon>Bagarius</taxon>
    </lineage>
</organism>
<comment type="caution">
    <text evidence="11">Lacks conserved residue(s) required for the propagation of feature annotation.</text>
</comment>
<name>A0A556TK42_BAGYA</name>
<dbReference type="PANTHER" id="PTHR24050">
    <property type="entry name" value="PA14 DOMAIN-CONTAINING PROTEIN"/>
    <property type="match status" value="1"/>
</dbReference>
<dbReference type="FunFam" id="2.10.25.10:FF:000341">
    <property type="entry name" value="Fibulin 2"/>
    <property type="match status" value="1"/>
</dbReference>